<dbReference type="InterPro" id="IPR000572">
    <property type="entry name" value="OxRdtase_Mopterin-bd_dom"/>
</dbReference>
<evidence type="ECO:0000256" key="5">
    <source>
        <dbReference type="ARBA" id="ARBA00022505"/>
    </source>
</evidence>
<dbReference type="PANTHER" id="PTHR19372:SF7">
    <property type="entry name" value="SULFITE OXIDASE, MITOCHONDRIAL"/>
    <property type="match status" value="1"/>
</dbReference>
<evidence type="ECO:0000256" key="7">
    <source>
        <dbReference type="ARBA" id="ARBA00022723"/>
    </source>
</evidence>
<dbReference type="GO" id="GO:0006790">
    <property type="term" value="P:sulfur compound metabolic process"/>
    <property type="evidence" value="ECO:0007669"/>
    <property type="project" value="TreeGrafter"/>
</dbReference>
<gene>
    <name evidence="11" type="ORF">PSYICH_LOCUS4932</name>
</gene>
<evidence type="ECO:0000313" key="11">
    <source>
        <dbReference type="EMBL" id="CAH1103925.1"/>
    </source>
</evidence>
<dbReference type="Pfam" id="PF03404">
    <property type="entry name" value="Mo-co_dimer"/>
    <property type="match status" value="1"/>
</dbReference>
<comment type="pathway">
    <text evidence="3">Energy metabolism; sulfur metabolism.</text>
</comment>
<feature type="domain" description="Cytochrome b5 heme-binding" evidence="10">
    <location>
        <begin position="84"/>
        <end position="164"/>
    </location>
</feature>
<evidence type="ECO:0000256" key="6">
    <source>
        <dbReference type="ARBA" id="ARBA00022617"/>
    </source>
</evidence>
<protein>
    <recommendedName>
        <fullName evidence="4">sulfite oxidase</fullName>
        <ecNumber evidence="4">1.8.3.1</ecNumber>
    </recommendedName>
</protein>
<dbReference type="InterPro" id="IPR036400">
    <property type="entry name" value="Cyt_B5-like_heme/steroid_sf"/>
</dbReference>
<dbReference type="InterPro" id="IPR014756">
    <property type="entry name" value="Ig_E-set"/>
</dbReference>
<evidence type="ECO:0000256" key="4">
    <source>
        <dbReference type="ARBA" id="ARBA00012505"/>
    </source>
</evidence>
<dbReference type="AlphaFoldDB" id="A0A9P0GBK8"/>
<dbReference type="Pfam" id="PF00174">
    <property type="entry name" value="Oxidored_molyb"/>
    <property type="match status" value="1"/>
</dbReference>
<dbReference type="GO" id="GO:0030151">
    <property type="term" value="F:molybdenum ion binding"/>
    <property type="evidence" value="ECO:0007669"/>
    <property type="project" value="InterPro"/>
</dbReference>
<dbReference type="EC" id="1.8.3.1" evidence="4"/>
<keyword evidence="12" id="KW-1185">Reference proteome</keyword>
<comment type="cofactor">
    <cofactor evidence="1">
        <name>Mo-molybdopterin</name>
        <dbReference type="ChEBI" id="CHEBI:71302"/>
    </cofactor>
</comment>
<dbReference type="InterPro" id="IPR005066">
    <property type="entry name" value="MoCF_OxRdtse_dimer"/>
</dbReference>
<organism evidence="11 12">
    <name type="scientific">Psylliodes chrysocephalus</name>
    <dbReference type="NCBI Taxonomy" id="3402493"/>
    <lineage>
        <taxon>Eukaryota</taxon>
        <taxon>Metazoa</taxon>
        <taxon>Ecdysozoa</taxon>
        <taxon>Arthropoda</taxon>
        <taxon>Hexapoda</taxon>
        <taxon>Insecta</taxon>
        <taxon>Pterygota</taxon>
        <taxon>Neoptera</taxon>
        <taxon>Endopterygota</taxon>
        <taxon>Coleoptera</taxon>
        <taxon>Polyphaga</taxon>
        <taxon>Cucujiformia</taxon>
        <taxon>Chrysomeloidea</taxon>
        <taxon>Chrysomelidae</taxon>
        <taxon>Galerucinae</taxon>
        <taxon>Alticini</taxon>
        <taxon>Psylliodes</taxon>
    </lineage>
</organism>
<dbReference type="PRINTS" id="PR00363">
    <property type="entry name" value="CYTOCHROMEB5"/>
</dbReference>
<reference evidence="11" key="1">
    <citation type="submission" date="2022-01" db="EMBL/GenBank/DDBJ databases">
        <authorList>
            <person name="King R."/>
        </authorList>
    </citation>
    <scope>NUCLEOTIDE SEQUENCE</scope>
</reference>
<comment type="pathway">
    <text evidence="2">Sulfur metabolism.</text>
</comment>
<dbReference type="PANTHER" id="PTHR19372">
    <property type="entry name" value="SULFITE REDUCTASE"/>
    <property type="match status" value="1"/>
</dbReference>
<evidence type="ECO:0000256" key="9">
    <source>
        <dbReference type="ARBA" id="ARBA00023004"/>
    </source>
</evidence>
<evidence type="ECO:0000256" key="8">
    <source>
        <dbReference type="ARBA" id="ARBA00023002"/>
    </source>
</evidence>
<dbReference type="Gene3D" id="3.10.120.10">
    <property type="entry name" value="Cytochrome b5-like heme/steroid binding domain"/>
    <property type="match status" value="1"/>
</dbReference>
<dbReference type="InterPro" id="IPR001199">
    <property type="entry name" value="Cyt_B5-like_heme/steroid-bd"/>
</dbReference>
<dbReference type="InterPro" id="IPR008335">
    <property type="entry name" value="Mopterin_OxRdtase_euk"/>
</dbReference>
<dbReference type="SUPFAM" id="SSF56524">
    <property type="entry name" value="Oxidoreductase molybdopterin-binding domain"/>
    <property type="match status" value="1"/>
</dbReference>
<dbReference type="InterPro" id="IPR036374">
    <property type="entry name" value="OxRdtase_Mopterin-bd_sf"/>
</dbReference>
<dbReference type="Proteomes" id="UP001153636">
    <property type="component" value="Chromosome 15"/>
</dbReference>
<dbReference type="OrthoDB" id="10051395at2759"/>
<evidence type="ECO:0000313" key="12">
    <source>
        <dbReference type="Proteomes" id="UP001153636"/>
    </source>
</evidence>
<proteinExistence type="predicted"/>
<dbReference type="EMBL" id="OV651827">
    <property type="protein sequence ID" value="CAH1103925.1"/>
    <property type="molecule type" value="Genomic_DNA"/>
</dbReference>
<keyword evidence="6" id="KW-0349">Heme</keyword>
<dbReference type="Gene3D" id="2.60.40.650">
    <property type="match status" value="1"/>
</dbReference>
<dbReference type="PRINTS" id="PR00407">
    <property type="entry name" value="EUMOPTERIN"/>
</dbReference>
<dbReference type="Pfam" id="PF00173">
    <property type="entry name" value="Cyt-b5"/>
    <property type="match status" value="1"/>
</dbReference>
<dbReference type="InterPro" id="IPR018506">
    <property type="entry name" value="Cyt_B5_heme-BS"/>
</dbReference>
<evidence type="ECO:0000256" key="2">
    <source>
        <dbReference type="ARBA" id="ARBA00004678"/>
    </source>
</evidence>
<sequence>MGSFSKRILSKLADSRSVTYFAAKIFSFNFNYKENYGRKKNKKSARNLKWTGTIIGSALFGLGLTFFKHHHEPHHRAGIFKSGLPSYTKEEVAKHTTKQSRIWVMYKEGVYDVTDYMEEHPGGEDMILQAAGRSLEPFWAIYLGHEDNDEVIDILEALRIGNLDLKPGEPVCESPEFKKNRCDYYNDPERHAVILKPLCMKPYIAGPSPEKLRENFMTPNSYCFVHNHIPVPNVDFSSYRLTVEIDSERKKAFTLNELKDMKQQCVKATLQCAANRSLEMSKEFERYVQGPAWEHNAAYTAQWKGVLLLDVLKAAGYREGDCPQHIEFESIECRQGNYSTSVPFCRVEDESNKVILAYEMNGEPLSRDHGSPLRVVIPGVAGTRWVKSLEKISLQGKESRSSWHQHHYKKLDCTFVGPEVNEIIVESAPAVEELPVNSAICKPADGEDVHTIGGKVEVKGYALSGGGQKITTVEVSGDEGKTWVPAKITHTDTCCPPYHFTWAFWTADVPVQKGRKFLHIWAKATDSANNTQPEKWKWNYCGVACNAIHKIRVFVLQ</sequence>
<dbReference type="GO" id="GO:0005739">
    <property type="term" value="C:mitochondrion"/>
    <property type="evidence" value="ECO:0007669"/>
    <property type="project" value="TreeGrafter"/>
</dbReference>
<dbReference type="Gene3D" id="3.90.420.10">
    <property type="entry name" value="Oxidoreductase, molybdopterin-binding domain"/>
    <property type="match status" value="1"/>
</dbReference>
<keyword evidence="9" id="KW-0408">Iron</keyword>
<dbReference type="PROSITE" id="PS00191">
    <property type="entry name" value="CYTOCHROME_B5_1"/>
    <property type="match status" value="1"/>
</dbReference>
<dbReference type="GO" id="GO:0020037">
    <property type="term" value="F:heme binding"/>
    <property type="evidence" value="ECO:0007669"/>
    <property type="project" value="InterPro"/>
</dbReference>
<dbReference type="GO" id="GO:0008482">
    <property type="term" value="F:sulfite oxidase activity"/>
    <property type="evidence" value="ECO:0007669"/>
    <property type="project" value="UniProtKB-EC"/>
</dbReference>
<keyword evidence="8" id="KW-0560">Oxidoreductase</keyword>
<dbReference type="SMART" id="SM01117">
    <property type="entry name" value="Cyt-b5"/>
    <property type="match status" value="1"/>
</dbReference>
<keyword evidence="7" id="KW-0479">Metal-binding</keyword>
<dbReference type="SUPFAM" id="SSF55856">
    <property type="entry name" value="Cytochrome b5-like heme/steroid binding domain"/>
    <property type="match status" value="1"/>
</dbReference>
<dbReference type="PROSITE" id="PS50255">
    <property type="entry name" value="CYTOCHROME_B5_2"/>
    <property type="match status" value="1"/>
</dbReference>
<dbReference type="GO" id="GO:0043546">
    <property type="term" value="F:molybdopterin cofactor binding"/>
    <property type="evidence" value="ECO:0007669"/>
    <property type="project" value="TreeGrafter"/>
</dbReference>
<dbReference type="SUPFAM" id="SSF81296">
    <property type="entry name" value="E set domains"/>
    <property type="match status" value="1"/>
</dbReference>
<evidence type="ECO:0000256" key="1">
    <source>
        <dbReference type="ARBA" id="ARBA00001924"/>
    </source>
</evidence>
<dbReference type="FunFam" id="3.10.120.10:FF:000007">
    <property type="entry name" value="Sulfite oxidase, mitochondrial"/>
    <property type="match status" value="1"/>
</dbReference>
<keyword evidence="5" id="KW-0500">Molybdenum</keyword>
<accession>A0A9P0GBK8</accession>
<name>A0A9P0GBK8_9CUCU</name>
<evidence type="ECO:0000256" key="3">
    <source>
        <dbReference type="ARBA" id="ARBA00004971"/>
    </source>
</evidence>
<evidence type="ECO:0000259" key="10">
    <source>
        <dbReference type="PROSITE" id="PS50255"/>
    </source>
</evidence>